<evidence type="ECO:0000259" key="1">
    <source>
        <dbReference type="Pfam" id="PF01575"/>
    </source>
</evidence>
<dbReference type="Proteomes" id="UP000000374">
    <property type="component" value="Chromosome"/>
</dbReference>
<dbReference type="Gene3D" id="3.10.129.10">
    <property type="entry name" value="Hotdog Thioesterase"/>
    <property type="match status" value="1"/>
</dbReference>
<dbReference type="KEGG" id="vei:Veis_0438"/>
<dbReference type="InterPro" id="IPR039375">
    <property type="entry name" value="NodN-like"/>
</dbReference>
<name>A1WF18_VEREI</name>
<dbReference type="EMBL" id="CP000542">
    <property type="protein sequence ID" value="ABM56225.1"/>
    <property type="molecule type" value="Genomic_DNA"/>
</dbReference>
<gene>
    <name evidence="2" type="ordered locus">Veis_0438</name>
</gene>
<dbReference type="SUPFAM" id="SSF54637">
    <property type="entry name" value="Thioesterase/thiol ester dehydrase-isomerase"/>
    <property type="match status" value="1"/>
</dbReference>
<dbReference type="CDD" id="cd03450">
    <property type="entry name" value="NodN"/>
    <property type="match status" value="1"/>
</dbReference>
<dbReference type="Pfam" id="PF01575">
    <property type="entry name" value="MaoC_dehydratas"/>
    <property type="match status" value="1"/>
</dbReference>
<dbReference type="STRING" id="391735.Veis_0438"/>
<reference evidence="3" key="1">
    <citation type="submission" date="2006-12" db="EMBL/GenBank/DDBJ databases">
        <title>Complete sequence of chromosome 1 of Verminephrobacter eiseniae EF01-2.</title>
        <authorList>
            <person name="Copeland A."/>
            <person name="Lucas S."/>
            <person name="Lapidus A."/>
            <person name="Barry K."/>
            <person name="Detter J.C."/>
            <person name="Glavina del Rio T."/>
            <person name="Dalin E."/>
            <person name="Tice H."/>
            <person name="Pitluck S."/>
            <person name="Chertkov O."/>
            <person name="Brettin T."/>
            <person name="Bruce D."/>
            <person name="Han C."/>
            <person name="Tapia R."/>
            <person name="Gilna P."/>
            <person name="Schmutz J."/>
            <person name="Larimer F."/>
            <person name="Land M."/>
            <person name="Hauser L."/>
            <person name="Kyrpides N."/>
            <person name="Kim E."/>
            <person name="Stahl D."/>
            <person name="Richardson P."/>
        </authorList>
    </citation>
    <scope>NUCLEOTIDE SEQUENCE [LARGE SCALE GENOMIC DNA]</scope>
    <source>
        <strain evidence="3">EF01-2</strain>
    </source>
</reference>
<evidence type="ECO:0000313" key="2">
    <source>
        <dbReference type="EMBL" id="ABM56225.1"/>
    </source>
</evidence>
<dbReference type="PANTHER" id="PTHR42993">
    <property type="entry name" value="MAOC-LIKE DEHYDRATASE DOMAIN-CONTAINING PROTEIN"/>
    <property type="match status" value="1"/>
</dbReference>
<dbReference type="InterPro" id="IPR029069">
    <property type="entry name" value="HotDog_dom_sf"/>
</dbReference>
<dbReference type="InterPro" id="IPR002539">
    <property type="entry name" value="MaoC-like_dom"/>
</dbReference>
<proteinExistence type="predicted"/>
<dbReference type="eggNOG" id="COG2030">
    <property type="taxonomic scope" value="Bacteria"/>
</dbReference>
<protein>
    <submittedName>
        <fullName evidence="2">MaoC domain protein dehydratase</fullName>
    </submittedName>
</protein>
<sequence length="164" mass="17879">MAGAGRYIAAMKIFHSYSDLSACVGQEVAVTEWLTITQEQINLFAQATGDHQWIHVDPERAQAGPFGAPIAHGYLTLSLLPRFFQTGLRIEGARMGVNYGLNRVRFTAPVPVGSRLRARLTLQATEPLAPDGLQMRWLVTVERDGSGKPVCVAESITRNYGAAP</sequence>
<keyword evidence="3" id="KW-1185">Reference proteome</keyword>
<dbReference type="AlphaFoldDB" id="A1WF18"/>
<organism evidence="2 3">
    <name type="scientific">Verminephrobacter eiseniae (strain EF01-2)</name>
    <dbReference type="NCBI Taxonomy" id="391735"/>
    <lineage>
        <taxon>Bacteria</taxon>
        <taxon>Pseudomonadati</taxon>
        <taxon>Pseudomonadota</taxon>
        <taxon>Betaproteobacteria</taxon>
        <taxon>Burkholderiales</taxon>
        <taxon>Comamonadaceae</taxon>
        <taxon>Verminephrobacter</taxon>
    </lineage>
</organism>
<feature type="domain" description="MaoC-like" evidence="1">
    <location>
        <begin position="23"/>
        <end position="124"/>
    </location>
</feature>
<dbReference type="HOGENOM" id="CLU_108911_0_0_4"/>
<evidence type="ECO:0000313" key="3">
    <source>
        <dbReference type="Proteomes" id="UP000000374"/>
    </source>
</evidence>
<dbReference type="PANTHER" id="PTHR42993:SF1">
    <property type="entry name" value="MAOC-LIKE DEHYDRATASE DOMAIN-CONTAINING PROTEIN"/>
    <property type="match status" value="1"/>
</dbReference>
<accession>A1WF18</accession>